<protein>
    <recommendedName>
        <fullName evidence="3">Secreted protein</fullName>
    </recommendedName>
</protein>
<organism evidence="2">
    <name type="scientific">Rhipicephalus appendiculatus</name>
    <name type="common">Brown ear tick</name>
    <dbReference type="NCBI Taxonomy" id="34631"/>
    <lineage>
        <taxon>Eukaryota</taxon>
        <taxon>Metazoa</taxon>
        <taxon>Ecdysozoa</taxon>
        <taxon>Arthropoda</taxon>
        <taxon>Chelicerata</taxon>
        <taxon>Arachnida</taxon>
        <taxon>Acari</taxon>
        <taxon>Parasitiformes</taxon>
        <taxon>Ixodida</taxon>
        <taxon>Ixodoidea</taxon>
        <taxon>Ixodidae</taxon>
        <taxon>Rhipicephalinae</taxon>
        <taxon>Rhipicephalus</taxon>
        <taxon>Rhipicephalus</taxon>
    </lineage>
</organism>
<dbReference type="AlphaFoldDB" id="A0A131YCQ1"/>
<evidence type="ECO:0000313" key="2">
    <source>
        <dbReference type="EMBL" id="JAP76242.1"/>
    </source>
</evidence>
<accession>A0A131YCQ1</accession>
<keyword evidence="1" id="KW-0732">Signal</keyword>
<name>A0A131YCQ1_RHIAP</name>
<feature type="signal peptide" evidence="1">
    <location>
        <begin position="1"/>
        <end position="16"/>
    </location>
</feature>
<feature type="chain" id="PRO_5007284599" description="Secreted protein" evidence="1">
    <location>
        <begin position="17"/>
        <end position="92"/>
    </location>
</feature>
<reference evidence="2" key="1">
    <citation type="journal article" date="2016" name="Ticks Tick Borne Dis.">
        <title>De novo assembly and annotation of the salivary gland transcriptome of Rhipicephalus appendiculatus male and female ticks during blood feeding.</title>
        <authorList>
            <person name="de Castro M.H."/>
            <person name="de Klerk D."/>
            <person name="Pienaar R."/>
            <person name="Latif A.A."/>
            <person name="Rees D.J."/>
            <person name="Mans B.J."/>
        </authorList>
    </citation>
    <scope>NUCLEOTIDE SEQUENCE</scope>
    <source>
        <tissue evidence="2">Salivary glands</tissue>
    </source>
</reference>
<sequence>MFVLIKAFCLHYTGLALVISSKLNVVAVHLEQGLQPAACGPHTGLHGSIMWPLTQHQTPSPLFLAISYLKADMAVLTLNGILACNLCLMTSL</sequence>
<evidence type="ECO:0008006" key="3">
    <source>
        <dbReference type="Google" id="ProtNLM"/>
    </source>
</evidence>
<evidence type="ECO:0000256" key="1">
    <source>
        <dbReference type="SAM" id="SignalP"/>
    </source>
</evidence>
<dbReference type="EMBL" id="GEDV01012315">
    <property type="protein sequence ID" value="JAP76242.1"/>
    <property type="molecule type" value="Transcribed_RNA"/>
</dbReference>
<proteinExistence type="predicted"/>